<keyword evidence="4" id="KW-1185">Reference proteome</keyword>
<feature type="transmembrane region" description="Helical" evidence="2">
    <location>
        <begin position="24"/>
        <end position="48"/>
    </location>
</feature>
<proteinExistence type="predicted"/>
<accession>A0A6H5I661</accession>
<evidence type="ECO:0000313" key="3">
    <source>
        <dbReference type="EMBL" id="CAB0032879.1"/>
    </source>
</evidence>
<feature type="region of interest" description="Disordered" evidence="1">
    <location>
        <begin position="86"/>
        <end position="121"/>
    </location>
</feature>
<dbReference type="AlphaFoldDB" id="A0A6H5I661"/>
<organism evidence="3 4">
    <name type="scientific">Trichogramma brassicae</name>
    <dbReference type="NCBI Taxonomy" id="86971"/>
    <lineage>
        <taxon>Eukaryota</taxon>
        <taxon>Metazoa</taxon>
        <taxon>Ecdysozoa</taxon>
        <taxon>Arthropoda</taxon>
        <taxon>Hexapoda</taxon>
        <taxon>Insecta</taxon>
        <taxon>Pterygota</taxon>
        <taxon>Neoptera</taxon>
        <taxon>Endopterygota</taxon>
        <taxon>Hymenoptera</taxon>
        <taxon>Apocrita</taxon>
        <taxon>Proctotrupomorpha</taxon>
        <taxon>Chalcidoidea</taxon>
        <taxon>Trichogrammatidae</taxon>
        <taxon>Trichogramma</taxon>
    </lineage>
</organism>
<gene>
    <name evidence="3" type="ORF">TBRA_LOCUS4803</name>
</gene>
<feature type="compositionally biased region" description="Low complexity" evidence="1">
    <location>
        <begin position="91"/>
        <end position="101"/>
    </location>
</feature>
<evidence type="ECO:0000256" key="2">
    <source>
        <dbReference type="SAM" id="Phobius"/>
    </source>
</evidence>
<reference evidence="3 4" key="1">
    <citation type="submission" date="2020-02" db="EMBL/GenBank/DDBJ databases">
        <authorList>
            <person name="Ferguson B K."/>
        </authorList>
    </citation>
    <scope>NUCLEOTIDE SEQUENCE [LARGE SCALE GENOMIC DNA]</scope>
</reference>
<keyword evidence="2" id="KW-0812">Transmembrane</keyword>
<protein>
    <submittedName>
        <fullName evidence="3">Uncharacterized protein</fullName>
    </submittedName>
</protein>
<dbReference type="EMBL" id="CADCXV010000692">
    <property type="protein sequence ID" value="CAB0032879.1"/>
    <property type="molecule type" value="Genomic_DNA"/>
</dbReference>
<sequence length="383" mass="42557">MEDPQAFATSNARRAPYVMMTGNAIVYLVLRFVFDYVPAFLIDLLTLLHGHPARYVGLPFAFVSPRSGHSKPWQFQSLEPGAELHDGHVPAGAAGQRQLQGARDREPESLRATERAGPGPVLQRRAPARLGRLLPHLLARHKSPRAARVDGRPLLGLGQVPLRCWPRLLLFLLLLVGEFGLSAWMGRLVEQLRQVSLQVSLQVRLSARRAGLAGLLPRRLAVALRLSTALESARLIPTTWTPLPSCCTALERYIVLPDLIAHRASMRFGLGSLAQRIYTDQRGAASTSDNRKMPDGFMRFRERFTTFREEVDIWKSDGQRKSVVAAIVSGRSSTMLLLRECDSLSYARAAYCALSGLGMPRHVKILQRHPRIPIPLIPAGKSR</sequence>
<evidence type="ECO:0000313" key="4">
    <source>
        <dbReference type="Proteomes" id="UP000479190"/>
    </source>
</evidence>
<evidence type="ECO:0000256" key="1">
    <source>
        <dbReference type="SAM" id="MobiDB-lite"/>
    </source>
</evidence>
<keyword evidence="2" id="KW-1133">Transmembrane helix</keyword>
<keyword evidence="2" id="KW-0472">Membrane</keyword>
<feature type="compositionally biased region" description="Basic and acidic residues" evidence="1">
    <location>
        <begin position="102"/>
        <end position="114"/>
    </location>
</feature>
<name>A0A6H5I661_9HYME</name>
<dbReference type="Proteomes" id="UP000479190">
    <property type="component" value="Unassembled WGS sequence"/>
</dbReference>